<evidence type="ECO:0000256" key="1">
    <source>
        <dbReference type="SAM" id="Phobius"/>
    </source>
</evidence>
<keyword evidence="3" id="KW-1185">Reference proteome</keyword>
<keyword evidence="1" id="KW-1133">Transmembrane helix</keyword>
<proteinExistence type="predicted"/>
<feature type="transmembrane region" description="Helical" evidence="1">
    <location>
        <begin position="12"/>
        <end position="31"/>
    </location>
</feature>
<gene>
    <name evidence="2" type="ORF">D1B32_01955</name>
</gene>
<dbReference type="Proteomes" id="UP000285456">
    <property type="component" value="Unassembled WGS sequence"/>
</dbReference>
<feature type="transmembrane region" description="Helical" evidence="1">
    <location>
        <begin position="66"/>
        <end position="81"/>
    </location>
</feature>
<keyword evidence="1" id="KW-0472">Membrane</keyword>
<dbReference type="OrthoDB" id="2973734at2"/>
<evidence type="ECO:0000313" key="3">
    <source>
        <dbReference type="Proteomes" id="UP000285456"/>
    </source>
</evidence>
<keyword evidence="1" id="KW-0812">Transmembrane</keyword>
<sequence length="83" mass="9650">MRHPYRKFIQMELITLFLALIFGLAALVLGYLIILFLAFYFIVLSIICDAMILLQTRHTAEAGKQVLRGIILFLFTTYLLFHL</sequence>
<dbReference type="AlphaFoldDB" id="A0A417YNY2"/>
<name>A0A417YNY2_9BACI</name>
<accession>A0A417YNY2</accession>
<dbReference type="RefSeq" id="WP_095307758.1">
    <property type="nucleotide sequence ID" value="NZ_JAMAWL010000007.1"/>
</dbReference>
<evidence type="ECO:0000313" key="2">
    <source>
        <dbReference type="EMBL" id="RHW35407.1"/>
    </source>
</evidence>
<protein>
    <submittedName>
        <fullName evidence="2">Uncharacterized protein</fullName>
    </submittedName>
</protein>
<dbReference type="EMBL" id="QWEH01000001">
    <property type="protein sequence ID" value="RHW35407.1"/>
    <property type="molecule type" value="Genomic_DNA"/>
</dbReference>
<organism evidence="2 3">
    <name type="scientific">Oceanobacillus profundus</name>
    <dbReference type="NCBI Taxonomy" id="372463"/>
    <lineage>
        <taxon>Bacteria</taxon>
        <taxon>Bacillati</taxon>
        <taxon>Bacillota</taxon>
        <taxon>Bacilli</taxon>
        <taxon>Bacillales</taxon>
        <taxon>Bacillaceae</taxon>
        <taxon>Oceanobacillus</taxon>
    </lineage>
</organism>
<comment type="caution">
    <text evidence="2">The sequence shown here is derived from an EMBL/GenBank/DDBJ whole genome shotgun (WGS) entry which is preliminary data.</text>
</comment>
<reference evidence="2 3" key="1">
    <citation type="journal article" date="2007" name="Int. J. Syst. Evol. Microbiol.">
        <title>Oceanobacillus profundus sp. nov., isolated from a deep-sea sediment core.</title>
        <authorList>
            <person name="Kim Y.G."/>
            <person name="Choi D.H."/>
            <person name="Hyun S."/>
            <person name="Cho B.C."/>
        </authorList>
    </citation>
    <scope>NUCLEOTIDE SEQUENCE [LARGE SCALE GENOMIC DNA]</scope>
    <source>
        <strain evidence="2 3">DSM 18246</strain>
    </source>
</reference>